<feature type="compositionally biased region" description="Basic and acidic residues" evidence="1">
    <location>
        <begin position="228"/>
        <end position="247"/>
    </location>
</feature>
<dbReference type="EMBL" id="AZIL01001847">
    <property type="protein sequence ID" value="EWM23082.1"/>
    <property type="molecule type" value="Genomic_DNA"/>
</dbReference>
<accession>W7T9N1</accession>
<feature type="non-terminal residue" evidence="2">
    <location>
        <position position="308"/>
    </location>
</feature>
<keyword evidence="3" id="KW-1185">Reference proteome</keyword>
<name>W7T9N1_9STRA</name>
<evidence type="ECO:0000313" key="3">
    <source>
        <dbReference type="Proteomes" id="UP000019335"/>
    </source>
</evidence>
<sequence>MSCYQAPLFRILLCLLNNRHDNFILSPPPGQAGCKGVHVFHGMVNAPFPLIFHPLCVLPSPRVILLVKSVLLASSVALAPSSPSFSFLPPPLPIPRSMWLRSHRQQLTEGAIRGGLYGISPLPSLACPQGGVQAWKGCASTLITAALRIAGEGKEEVKAEEAATALPRSAALLPEGEENVLAQEVQHVMGPEGHTSRRKRGPGRKTPREEVTSSTSSPPSSVLPLGGEETRAREGPRREVRKGSERVLRKRKHEEKAGAPQAVRDEGGRYLRTQREEATAMEDDEFGRLAAELIPGTGSDGEGGRERG</sequence>
<dbReference type="Proteomes" id="UP000019335">
    <property type="component" value="Chromosome 18"/>
</dbReference>
<reference evidence="2 3" key="1">
    <citation type="journal article" date="2014" name="Mol. Plant">
        <title>Chromosome Scale Genome Assembly and Transcriptome Profiling of Nannochloropsis gaditana in Nitrogen Depletion.</title>
        <authorList>
            <person name="Corteggiani Carpinelli E."/>
            <person name="Telatin A."/>
            <person name="Vitulo N."/>
            <person name="Forcato C."/>
            <person name="D'Angelo M."/>
            <person name="Schiavon R."/>
            <person name="Vezzi A."/>
            <person name="Giacometti G.M."/>
            <person name="Morosinotto T."/>
            <person name="Valle G."/>
        </authorList>
    </citation>
    <scope>NUCLEOTIDE SEQUENCE [LARGE SCALE GENOMIC DNA]</scope>
    <source>
        <strain evidence="2 3">B-31</strain>
    </source>
</reference>
<organism evidence="2 3">
    <name type="scientific">Nannochloropsis gaditana</name>
    <dbReference type="NCBI Taxonomy" id="72520"/>
    <lineage>
        <taxon>Eukaryota</taxon>
        <taxon>Sar</taxon>
        <taxon>Stramenopiles</taxon>
        <taxon>Ochrophyta</taxon>
        <taxon>Eustigmatophyceae</taxon>
        <taxon>Eustigmatales</taxon>
        <taxon>Monodopsidaceae</taxon>
        <taxon>Nannochloropsis</taxon>
    </lineage>
</organism>
<gene>
    <name evidence="2" type="ORF">Naga_101503g1</name>
</gene>
<comment type="caution">
    <text evidence="2">The sequence shown here is derived from an EMBL/GenBank/DDBJ whole genome shotgun (WGS) entry which is preliminary data.</text>
</comment>
<evidence type="ECO:0000256" key="1">
    <source>
        <dbReference type="SAM" id="MobiDB-lite"/>
    </source>
</evidence>
<feature type="compositionally biased region" description="Basic and acidic residues" evidence="1">
    <location>
        <begin position="263"/>
        <end position="278"/>
    </location>
</feature>
<feature type="compositionally biased region" description="Basic residues" evidence="1">
    <location>
        <begin position="196"/>
        <end position="205"/>
    </location>
</feature>
<evidence type="ECO:0000313" key="2">
    <source>
        <dbReference type="EMBL" id="EWM23082.1"/>
    </source>
</evidence>
<feature type="region of interest" description="Disordered" evidence="1">
    <location>
        <begin position="187"/>
        <end position="308"/>
    </location>
</feature>
<proteinExistence type="predicted"/>
<feature type="compositionally biased region" description="Low complexity" evidence="1">
    <location>
        <begin position="212"/>
        <end position="222"/>
    </location>
</feature>
<protein>
    <submittedName>
        <fullName evidence="2">Uncharacterized protein</fullName>
    </submittedName>
</protein>
<dbReference type="AlphaFoldDB" id="W7T9N1"/>
<dbReference type="OrthoDB" id="10436561at2759"/>